<feature type="domain" description="Outer membrane lipoprotein BamD-like" evidence="4">
    <location>
        <begin position="165"/>
        <end position="287"/>
    </location>
</feature>
<keyword evidence="1" id="KW-0732">Signal</keyword>
<dbReference type="InterPro" id="IPR011990">
    <property type="entry name" value="TPR-like_helical_dom_sf"/>
</dbReference>
<name>A0A846QKF9_9BACT</name>
<dbReference type="Pfam" id="PF13525">
    <property type="entry name" value="YfiO"/>
    <property type="match status" value="1"/>
</dbReference>
<sequence>MALTVRATLCAAAVSILLGGCQSGKWGPSEQWRLQNLEEKALTFQNGQMSQNERLDALERRLDALGASGDSGAVVNATTMPEEKPLLSAVDLHESAPDAKAPAAPAAPAPKADTAASWDAYPAVKNEVPAPDAKATATPAPKAKPAAKAPAKPAPAAKKAKASSTAKSLYDSALGQLLAGQTKPAREKLESFLKSYPRHPLAPNARYWLGETYYHEKRYPEAVVAFKEVHRLHPRHEKAAAALLKLGYSYAQLGDRDNARFYLDVLVQDYPKSEPATLARKRLKAMK</sequence>
<keyword evidence="6" id="KW-1185">Reference proteome</keyword>
<dbReference type="AlphaFoldDB" id="A0A846QKF9"/>
<dbReference type="RefSeq" id="WP_167942505.1">
    <property type="nucleotide sequence ID" value="NZ_JAATJA010000005.1"/>
</dbReference>
<dbReference type="NCBIfam" id="TIGR02795">
    <property type="entry name" value="tol_pal_ybgF"/>
    <property type="match status" value="1"/>
</dbReference>
<comment type="caution">
    <text evidence="5">The sequence shown here is derived from an EMBL/GenBank/DDBJ whole genome shotgun (WGS) entry which is preliminary data.</text>
</comment>
<dbReference type="HAMAP" id="MF_02066">
    <property type="entry name" value="CpoB"/>
    <property type="match status" value="1"/>
</dbReference>
<evidence type="ECO:0000313" key="5">
    <source>
        <dbReference type="EMBL" id="NJB69416.1"/>
    </source>
</evidence>
<evidence type="ECO:0000256" key="3">
    <source>
        <dbReference type="SAM" id="MobiDB-lite"/>
    </source>
</evidence>
<protein>
    <submittedName>
        <fullName evidence="5">Tol-pal system protein YbgF</fullName>
    </submittedName>
</protein>
<feature type="compositionally biased region" description="Low complexity" evidence="3">
    <location>
        <begin position="98"/>
        <end position="115"/>
    </location>
</feature>
<proteinExistence type="inferred from homology"/>
<keyword evidence="2" id="KW-0802">TPR repeat</keyword>
<dbReference type="Proteomes" id="UP000580856">
    <property type="component" value="Unassembled WGS sequence"/>
</dbReference>
<dbReference type="EMBL" id="JAATJA010000005">
    <property type="protein sequence ID" value="NJB69416.1"/>
    <property type="molecule type" value="Genomic_DNA"/>
</dbReference>
<dbReference type="SUPFAM" id="SSF48452">
    <property type="entry name" value="TPR-like"/>
    <property type="match status" value="1"/>
</dbReference>
<dbReference type="InterPro" id="IPR034706">
    <property type="entry name" value="CpoB"/>
</dbReference>
<gene>
    <name evidence="5" type="ORF">GGQ74_003118</name>
</gene>
<evidence type="ECO:0000313" key="6">
    <source>
        <dbReference type="Proteomes" id="UP000580856"/>
    </source>
</evidence>
<feature type="region of interest" description="Disordered" evidence="3">
    <location>
        <begin position="129"/>
        <end position="160"/>
    </location>
</feature>
<evidence type="ECO:0000256" key="2">
    <source>
        <dbReference type="PROSITE-ProRule" id="PRU00339"/>
    </source>
</evidence>
<dbReference type="InterPro" id="IPR039565">
    <property type="entry name" value="BamD-like"/>
</dbReference>
<accession>A0A846QKF9</accession>
<evidence type="ECO:0000259" key="4">
    <source>
        <dbReference type="Pfam" id="PF13525"/>
    </source>
</evidence>
<dbReference type="GO" id="GO:0051301">
    <property type="term" value="P:cell division"/>
    <property type="evidence" value="ECO:0007669"/>
    <property type="project" value="InterPro"/>
</dbReference>
<dbReference type="InterPro" id="IPR014162">
    <property type="entry name" value="CpoB_C"/>
</dbReference>
<reference evidence="5 6" key="1">
    <citation type="submission" date="2020-03" db="EMBL/GenBank/DDBJ databases">
        <title>Genomic Encyclopedia of Type Strains, Phase IV (KMG-IV): sequencing the most valuable type-strain genomes for metagenomic binning, comparative biology and taxonomic classification.</title>
        <authorList>
            <person name="Goeker M."/>
        </authorList>
    </citation>
    <scope>NUCLEOTIDE SEQUENCE [LARGE SCALE GENOMIC DNA]</scope>
    <source>
        <strain evidence="5 6">DSM 24233</strain>
    </source>
</reference>
<feature type="region of interest" description="Disordered" evidence="3">
    <location>
        <begin position="96"/>
        <end position="115"/>
    </location>
</feature>
<dbReference type="PROSITE" id="PS50005">
    <property type="entry name" value="TPR"/>
    <property type="match status" value="1"/>
</dbReference>
<organism evidence="5 6">
    <name type="scientific">Desulfobaculum xiamenense</name>
    <dbReference type="NCBI Taxonomy" id="995050"/>
    <lineage>
        <taxon>Bacteria</taxon>
        <taxon>Pseudomonadati</taxon>
        <taxon>Thermodesulfobacteriota</taxon>
        <taxon>Desulfovibrionia</taxon>
        <taxon>Desulfovibrionales</taxon>
        <taxon>Desulfovibrionaceae</taxon>
        <taxon>Desulfobaculum</taxon>
    </lineage>
</organism>
<dbReference type="InterPro" id="IPR019734">
    <property type="entry name" value="TPR_rpt"/>
</dbReference>
<evidence type="ECO:0000256" key="1">
    <source>
        <dbReference type="ARBA" id="ARBA00022729"/>
    </source>
</evidence>
<dbReference type="Gene3D" id="1.25.40.10">
    <property type="entry name" value="Tetratricopeptide repeat domain"/>
    <property type="match status" value="1"/>
</dbReference>
<dbReference type="SMART" id="SM00028">
    <property type="entry name" value="TPR"/>
    <property type="match status" value="2"/>
</dbReference>
<dbReference type="PROSITE" id="PS51257">
    <property type="entry name" value="PROKAR_LIPOPROTEIN"/>
    <property type="match status" value="1"/>
</dbReference>
<feature type="repeat" description="TPR" evidence="2">
    <location>
        <begin position="203"/>
        <end position="236"/>
    </location>
</feature>